<feature type="chain" id="PRO_5034818657" description="Secreted protein" evidence="1">
    <location>
        <begin position="22"/>
        <end position="102"/>
    </location>
</feature>
<organism evidence="2 3">
    <name type="scientific">Agrocybe pediades</name>
    <dbReference type="NCBI Taxonomy" id="84607"/>
    <lineage>
        <taxon>Eukaryota</taxon>
        <taxon>Fungi</taxon>
        <taxon>Dikarya</taxon>
        <taxon>Basidiomycota</taxon>
        <taxon>Agaricomycotina</taxon>
        <taxon>Agaricomycetes</taxon>
        <taxon>Agaricomycetidae</taxon>
        <taxon>Agaricales</taxon>
        <taxon>Agaricineae</taxon>
        <taxon>Strophariaceae</taxon>
        <taxon>Agrocybe</taxon>
    </lineage>
</organism>
<dbReference type="Proteomes" id="UP000521872">
    <property type="component" value="Unassembled WGS sequence"/>
</dbReference>
<protein>
    <recommendedName>
        <fullName evidence="4">Secreted protein</fullName>
    </recommendedName>
</protein>
<gene>
    <name evidence="2" type="ORF">D9613_002381</name>
</gene>
<evidence type="ECO:0000313" key="2">
    <source>
        <dbReference type="EMBL" id="KAF4623869.1"/>
    </source>
</evidence>
<accession>A0A8H4R5C3</accession>
<sequence>MKAFTSFVLVAITSLFTGVASAPLPAEEGILPAGLLSGLPVVSPLLSSVLRRQVGPNGGVLTAGEQTANDALGDVLARQVAADSGAITGLEGLVNGLLGAGL</sequence>
<evidence type="ECO:0000256" key="1">
    <source>
        <dbReference type="SAM" id="SignalP"/>
    </source>
</evidence>
<dbReference type="AlphaFoldDB" id="A0A8H4R5C3"/>
<reference evidence="2 3" key="1">
    <citation type="submission" date="2019-12" db="EMBL/GenBank/DDBJ databases">
        <authorList>
            <person name="Floudas D."/>
            <person name="Bentzer J."/>
            <person name="Ahren D."/>
            <person name="Johansson T."/>
            <person name="Persson P."/>
            <person name="Tunlid A."/>
        </authorList>
    </citation>
    <scope>NUCLEOTIDE SEQUENCE [LARGE SCALE GENOMIC DNA]</scope>
    <source>
        <strain evidence="2 3">CBS 102.39</strain>
    </source>
</reference>
<dbReference type="EMBL" id="JAACJL010000001">
    <property type="protein sequence ID" value="KAF4623869.1"/>
    <property type="molecule type" value="Genomic_DNA"/>
</dbReference>
<name>A0A8H4R5C3_9AGAR</name>
<evidence type="ECO:0008006" key="4">
    <source>
        <dbReference type="Google" id="ProtNLM"/>
    </source>
</evidence>
<keyword evidence="3" id="KW-1185">Reference proteome</keyword>
<keyword evidence="1" id="KW-0732">Signal</keyword>
<feature type="signal peptide" evidence="1">
    <location>
        <begin position="1"/>
        <end position="21"/>
    </location>
</feature>
<comment type="caution">
    <text evidence="2">The sequence shown here is derived from an EMBL/GenBank/DDBJ whole genome shotgun (WGS) entry which is preliminary data.</text>
</comment>
<proteinExistence type="predicted"/>
<evidence type="ECO:0000313" key="3">
    <source>
        <dbReference type="Proteomes" id="UP000521872"/>
    </source>
</evidence>